<dbReference type="GeneID" id="92028442"/>
<sequence>MLPLGRRSSESCSRRNVCKGHSMISDICGVVGTSWETRNHFRADRNQRGRGGKRKKKRIDRACRPLSYFPGPQVGWPPESTYQRSACSCSTARAAPLLRPSTRSFSSLAKAILLHKVCQSSCAATYLHPPLCSPSVGIPVASYVCSNNVVLPPSLCSCSVLSVFPIPAYLPTGHSRGIQHDFRHGKKNKITSRPMYINLKSSQVDIHIKPIHPFINFLSALLRPPLPHKSSSTATHALFSLETSASAIEERSWKK</sequence>
<evidence type="ECO:0000313" key="1">
    <source>
        <dbReference type="EMBL" id="KAK7538797.1"/>
    </source>
</evidence>
<keyword evidence="2" id="KW-1185">Reference proteome</keyword>
<proteinExistence type="predicted"/>
<dbReference type="EMBL" id="JBBPEH010000005">
    <property type="protein sequence ID" value="KAK7538797.1"/>
    <property type="molecule type" value="Genomic_DNA"/>
</dbReference>
<organism evidence="1 2">
    <name type="scientific">Phyllosticta citribraziliensis</name>
    <dbReference type="NCBI Taxonomy" id="989973"/>
    <lineage>
        <taxon>Eukaryota</taxon>
        <taxon>Fungi</taxon>
        <taxon>Dikarya</taxon>
        <taxon>Ascomycota</taxon>
        <taxon>Pezizomycotina</taxon>
        <taxon>Dothideomycetes</taxon>
        <taxon>Dothideomycetes incertae sedis</taxon>
        <taxon>Botryosphaeriales</taxon>
        <taxon>Phyllostictaceae</taxon>
        <taxon>Phyllosticta</taxon>
    </lineage>
</organism>
<comment type="caution">
    <text evidence="1">The sequence shown here is derived from an EMBL/GenBank/DDBJ whole genome shotgun (WGS) entry which is preliminary data.</text>
</comment>
<dbReference type="Proteomes" id="UP001360953">
    <property type="component" value="Unassembled WGS sequence"/>
</dbReference>
<name>A0ABR1LUE6_9PEZI</name>
<dbReference type="RefSeq" id="XP_066656484.1">
    <property type="nucleotide sequence ID" value="XM_066795536.1"/>
</dbReference>
<reference evidence="1 2" key="1">
    <citation type="submission" date="2024-04" db="EMBL/GenBank/DDBJ databases">
        <title>Phyllosticta paracitricarpa is synonymous to the EU quarantine fungus P. citricarpa based on phylogenomic analyses.</title>
        <authorList>
            <consortium name="Lawrence Berkeley National Laboratory"/>
            <person name="Van ingen-buijs V.A."/>
            <person name="Van westerhoven A.C."/>
            <person name="Haridas S."/>
            <person name="Skiadas P."/>
            <person name="Martin F."/>
            <person name="Groenewald J.Z."/>
            <person name="Crous P.W."/>
            <person name="Seidl M.F."/>
        </authorList>
    </citation>
    <scope>NUCLEOTIDE SEQUENCE [LARGE SCALE GENOMIC DNA]</scope>
    <source>
        <strain evidence="1 2">CPC 17464</strain>
    </source>
</reference>
<gene>
    <name evidence="1" type="ORF">J3D65DRAFT_350404</name>
</gene>
<accession>A0ABR1LUE6</accession>
<evidence type="ECO:0000313" key="2">
    <source>
        <dbReference type="Proteomes" id="UP001360953"/>
    </source>
</evidence>
<protein>
    <submittedName>
        <fullName evidence="1">Uncharacterized protein</fullName>
    </submittedName>
</protein>